<proteinExistence type="predicted"/>
<sequence length="401" mass="42503">MSATANPGPPAGDPQPDPFYLAFEDFLVDALRRVVQEALSRNVIQLPFNGEAARQVLQAALGGAAQSAIPKFLTACGIRLWGRKEKTHQEKEQQQNPPSGQQQEQRDLQGWFEMMEVQKELTAALLAVDWDGLKAQVAPVVEALIAAQSAGEDAAAAARARQLLGLLMRKLLLEPVCRRALPLCLVNLATGQLAPRIFGGLVYVLDFCGTAFGSGWAAKLAALLSQPGKDRDVTRKLQAVLRQAAEPVTRQLLTDGRLDMSALVRPALHYLVQHVVLPWAGRASGLGGPLVDALLGPVVDILFQKGTSDAAWAVLCGALDTALGALEQVPGFKPHETREQFMKHENVCLGAQAVVVLGGGAAMLALAPATLSVGLVAAASGAMAASVLAVRMGVGWLLQHR</sequence>
<keyword evidence="2" id="KW-1133">Transmembrane helix</keyword>
<organism evidence="3 4">
    <name type="scientific">Chlamydomonas schloesseri</name>
    <dbReference type="NCBI Taxonomy" id="2026947"/>
    <lineage>
        <taxon>Eukaryota</taxon>
        <taxon>Viridiplantae</taxon>
        <taxon>Chlorophyta</taxon>
        <taxon>core chlorophytes</taxon>
        <taxon>Chlorophyceae</taxon>
        <taxon>CS clade</taxon>
        <taxon>Chlamydomonadales</taxon>
        <taxon>Chlamydomonadaceae</taxon>
        <taxon>Chlamydomonas</taxon>
    </lineage>
</organism>
<evidence type="ECO:0000313" key="3">
    <source>
        <dbReference type="EMBL" id="KAG2454412.1"/>
    </source>
</evidence>
<feature type="compositionally biased region" description="Low complexity" evidence="1">
    <location>
        <begin position="94"/>
        <end position="103"/>
    </location>
</feature>
<feature type="transmembrane region" description="Helical" evidence="2">
    <location>
        <begin position="347"/>
        <end position="367"/>
    </location>
</feature>
<keyword evidence="4" id="KW-1185">Reference proteome</keyword>
<evidence type="ECO:0000256" key="2">
    <source>
        <dbReference type="SAM" id="Phobius"/>
    </source>
</evidence>
<name>A0A835WVY3_9CHLO</name>
<accession>A0A835WVY3</accession>
<dbReference type="EMBL" id="JAEHOD010000002">
    <property type="protein sequence ID" value="KAG2454412.1"/>
    <property type="molecule type" value="Genomic_DNA"/>
</dbReference>
<comment type="caution">
    <text evidence="3">The sequence shown here is derived from an EMBL/GenBank/DDBJ whole genome shotgun (WGS) entry which is preliminary data.</text>
</comment>
<gene>
    <name evidence="3" type="ORF">HYH02_001433</name>
</gene>
<evidence type="ECO:0000256" key="1">
    <source>
        <dbReference type="SAM" id="MobiDB-lite"/>
    </source>
</evidence>
<dbReference type="AlphaFoldDB" id="A0A835WVY3"/>
<keyword evidence="2" id="KW-0472">Membrane</keyword>
<protein>
    <submittedName>
        <fullName evidence="3">Uncharacterized protein</fullName>
    </submittedName>
</protein>
<feature type="transmembrane region" description="Helical" evidence="2">
    <location>
        <begin position="373"/>
        <end position="398"/>
    </location>
</feature>
<evidence type="ECO:0000313" key="4">
    <source>
        <dbReference type="Proteomes" id="UP000613740"/>
    </source>
</evidence>
<dbReference type="Proteomes" id="UP000613740">
    <property type="component" value="Unassembled WGS sequence"/>
</dbReference>
<keyword evidence="2" id="KW-0812">Transmembrane</keyword>
<feature type="region of interest" description="Disordered" evidence="1">
    <location>
        <begin position="85"/>
        <end position="105"/>
    </location>
</feature>
<reference evidence="3" key="1">
    <citation type="journal article" date="2020" name="bioRxiv">
        <title>Comparative genomics of Chlamydomonas.</title>
        <authorList>
            <person name="Craig R.J."/>
            <person name="Hasan A.R."/>
            <person name="Ness R.W."/>
            <person name="Keightley P.D."/>
        </authorList>
    </citation>
    <scope>NUCLEOTIDE SEQUENCE</scope>
    <source>
        <strain evidence="3">CCAP 11/173</strain>
    </source>
</reference>